<dbReference type="Gene3D" id="3.40.640.10">
    <property type="entry name" value="Type I PLP-dependent aspartate aminotransferase-like (Major domain)"/>
    <property type="match status" value="1"/>
</dbReference>
<dbReference type="EC" id="4.1.1.25" evidence="6"/>
<comment type="caution">
    <text evidence="6">The sequence shown here is derived from an EMBL/GenBank/DDBJ whole genome shotgun (WGS) entry which is preliminary data.</text>
</comment>
<keyword evidence="2 4" id="KW-0663">Pyridoxal phosphate</keyword>
<dbReference type="Pfam" id="PF00282">
    <property type="entry name" value="Pyridoxal_deC"/>
    <property type="match status" value="1"/>
</dbReference>
<organism evidence="6 7">
    <name type="scientific">Wohlfahrtiimonas chitiniclastica</name>
    <dbReference type="NCBI Taxonomy" id="400946"/>
    <lineage>
        <taxon>Bacteria</taxon>
        <taxon>Pseudomonadati</taxon>
        <taxon>Pseudomonadota</taxon>
        <taxon>Gammaproteobacteria</taxon>
        <taxon>Cardiobacteriales</taxon>
        <taxon>Ignatzschineriaceae</taxon>
        <taxon>Wohlfahrtiimonas</taxon>
    </lineage>
</organism>
<gene>
    <name evidence="6" type="primary">tdc</name>
    <name evidence="6" type="ORF">J7561_03890</name>
</gene>
<name>A0AB35BXD6_9GAMM</name>
<accession>A0AB35BXD6</accession>
<dbReference type="InterPro" id="IPR015421">
    <property type="entry name" value="PyrdxlP-dep_Trfase_major"/>
</dbReference>
<feature type="modified residue" description="N6-(pyridoxal phosphate)lysine" evidence="4">
    <location>
        <position position="386"/>
    </location>
</feature>
<keyword evidence="3 6" id="KW-0456">Lyase</keyword>
<evidence type="ECO:0000256" key="1">
    <source>
        <dbReference type="ARBA" id="ARBA00001933"/>
    </source>
</evidence>
<evidence type="ECO:0000313" key="6">
    <source>
        <dbReference type="EMBL" id="MBS7824344.1"/>
    </source>
</evidence>
<dbReference type="Proteomes" id="UP000680020">
    <property type="component" value="Unassembled WGS sequence"/>
</dbReference>
<dbReference type="EMBL" id="JAGIBU010000002">
    <property type="protein sequence ID" value="MBS7824344.1"/>
    <property type="molecule type" value="Genomic_DNA"/>
</dbReference>
<dbReference type="InterPro" id="IPR050477">
    <property type="entry name" value="GrpII_AminoAcid_Decarb"/>
</dbReference>
<dbReference type="GO" id="GO:0030170">
    <property type="term" value="F:pyridoxal phosphate binding"/>
    <property type="evidence" value="ECO:0007669"/>
    <property type="project" value="InterPro"/>
</dbReference>
<protein>
    <submittedName>
        <fullName evidence="6">Tyrosine decarboxylase</fullName>
        <ecNumber evidence="6">4.1.1.25</ecNumber>
    </submittedName>
</protein>
<proteinExistence type="predicted"/>
<dbReference type="GO" id="GO:0019752">
    <property type="term" value="P:carboxylic acid metabolic process"/>
    <property type="evidence" value="ECO:0007669"/>
    <property type="project" value="InterPro"/>
</dbReference>
<evidence type="ECO:0000313" key="7">
    <source>
        <dbReference type="Proteomes" id="UP000680020"/>
    </source>
</evidence>
<dbReference type="InterPro" id="IPR015424">
    <property type="entry name" value="PyrdxlP-dep_Trfase"/>
</dbReference>
<evidence type="ECO:0000256" key="2">
    <source>
        <dbReference type="ARBA" id="ARBA00022898"/>
    </source>
</evidence>
<dbReference type="Pfam" id="PF21391">
    <property type="entry name" value="tyr_de_CO2_C"/>
    <property type="match status" value="1"/>
</dbReference>
<dbReference type="NCBIfam" id="TIGR03811">
    <property type="entry name" value="tyr_de_CO2_Ent"/>
    <property type="match status" value="1"/>
</dbReference>
<dbReference type="AlphaFoldDB" id="A0AB35BXD6"/>
<dbReference type="SUPFAM" id="SSF53383">
    <property type="entry name" value="PLP-dependent transferases"/>
    <property type="match status" value="1"/>
</dbReference>
<dbReference type="PANTHER" id="PTHR42735:SF4">
    <property type="entry name" value="PYRIDOXAL PHOSPHATE-DEPENDENT DECARBOXYLASE FAMILY PROTEIN"/>
    <property type="match status" value="1"/>
</dbReference>
<feature type="domain" description="L-tyrosine decarboxylase C-terminal" evidence="5">
    <location>
        <begin position="468"/>
        <end position="606"/>
    </location>
</feature>
<reference evidence="6" key="1">
    <citation type="submission" date="2021-03" db="EMBL/GenBank/DDBJ databases">
        <title>Identification and antibiotic profiling of Wohlfahrtiimonas chitiniclastica, an underestimated human pathogen.</title>
        <authorList>
            <person name="Kopf A."/>
            <person name="Bunk B."/>
            <person name="Coldewey S."/>
            <person name="Gunzer F."/>
            <person name="Riedel T."/>
            <person name="Schroettner P."/>
        </authorList>
    </citation>
    <scope>NUCLEOTIDE SEQUENCE</scope>
    <source>
        <strain evidence="6">DSM 100917</strain>
    </source>
</reference>
<dbReference type="InterPro" id="IPR002129">
    <property type="entry name" value="PyrdxlP-dep_de-COase"/>
</dbReference>
<evidence type="ECO:0000256" key="4">
    <source>
        <dbReference type="PIRSR" id="PIRSR602129-50"/>
    </source>
</evidence>
<evidence type="ECO:0000259" key="5">
    <source>
        <dbReference type="Pfam" id="PF21391"/>
    </source>
</evidence>
<dbReference type="PROSITE" id="PS00392">
    <property type="entry name" value="DDC_GAD_HDC_YDC"/>
    <property type="match status" value="1"/>
</dbReference>
<sequence length="615" mass="68769">MTINTNIHAVFIGDQAENGDRFAKILNQLVQDHLSWRKDYLPTDRPGITEAEQKTPDFIATDERMSGVMNELSRRLRSGSVPWNSAGRYWGQMNSETLLPAIAAYSFAMLWNPNNVALESSMATSEMEAEIGADFAKLFDFNEGWGHISADGSIANLEGIWYARCVKSIPLALQKVLPEKVAGKSEWQLLNMSVEEILEICESLTPEEYDAVKAASSRSGRNIPKLGKWIVPQTKHYSWVKAADIIGVGLDQIVQVPVKTNYRQNVEELEKIIRDLAAQKTPILGVVVVVGTTEEGAIDEVDKVVALREKLKAEGIYFYIHCDAAYGGYGRSLFIKETGEFAEYDELPELYKQHNVFSYDVKISEDIYNGYKAIKDVESVTIDPHKMGYVPYAAGGIAIKYKAMRNIISYFAPYVFEKGIKAPDMLGAFTLEGSRAGATAAAVWAAHRCVPLDITGYGRLTATSIEAAWRFRDFLSTLTFNINGMTIKAHPLNHPDLNMVDWVFKIEGETSLAATNNLNEEIFKYSSYLHGNDFNNRFLTSHTAFSTEDYGDSPLPFLTSIGFSEQEWKNVKSVTLLRAAIMTPYLTNDALFDYYAASIKQALEQRITEVLGNQK</sequence>
<dbReference type="InterPro" id="IPR049373">
    <property type="entry name" value="TyrDC_C"/>
</dbReference>
<evidence type="ECO:0000256" key="3">
    <source>
        <dbReference type="ARBA" id="ARBA00023239"/>
    </source>
</evidence>
<dbReference type="PANTHER" id="PTHR42735">
    <property type="match status" value="1"/>
</dbReference>
<dbReference type="GO" id="GO:0004837">
    <property type="term" value="F:tyrosine decarboxylase activity"/>
    <property type="evidence" value="ECO:0007669"/>
    <property type="project" value="UniProtKB-EC"/>
</dbReference>
<dbReference type="InterPro" id="IPR021115">
    <property type="entry name" value="Pyridoxal-P_BS"/>
</dbReference>
<dbReference type="RefSeq" id="WP_063455270.1">
    <property type="nucleotide sequence ID" value="NZ_CP115969.1"/>
</dbReference>
<dbReference type="InterPro" id="IPR022397">
    <property type="entry name" value="Tyrosine_deCO2ase_bac"/>
</dbReference>
<comment type="cofactor">
    <cofactor evidence="1 4">
        <name>pyridoxal 5'-phosphate</name>
        <dbReference type="ChEBI" id="CHEBI:597326"/>
    </cofactor>
</comment>